<organism evidence="3 4">
    <name type="scientific">Halalkalibacillus sediminis</name>
    <dbReference type="NCBI Taxonomy" id="2018042"/>
    <lineage>
        <taxon>Bacteria</taxon>
        <taxon>Bacillati</taxon>
        <taxon>Bacillota</taxon>
        <taxon>Bacilli</taxon>
        <taxon>Bacillales</taxon>
        <taxon>Bacillaceae</taxon>
        <taxon>Halalkalibacillus</taxon>
    </lineage>
</organism>
<name>A0A2I0QXS2_9BACI</name>
<dbReference type="Proteomes" id="UP000243524">
    <property type="component" value="Unassembled WGS sequence"/>
</dbReference>
<feature type="transmembrane region" description="Helical" evidence="1">
    <location>
        <begin position="142"/>
        <end position="157"/>
    </location>
</feature>
<evidence type="ECO:0000259" key="2">
    <source>
        <dbReference type="Pfam" id="PF18917"/>
    </source>
</evidence>
<feature type="domain" description="LiaI-LiaF-like transmembrane region" evidence="2">
    <location>
        <begin position="7"/>
        <end position="47"/>
    </location>
</feature>
<gene>
    <name evidence="3" type="ORF">CEY16_05130</name>
</gene>
<dbReference type="Pfam" id="PF18917">
    <property type="entry name" value="LiaI-LiaF-like_TM1"/>
    <property type="match status" value="1"/>
</dbReference>
<dbReference type="OrthoDB" id="2989824at2"/>
<keyword evidence="1" id="KW-1133">Transmembrane helix</keyword>
<reference evidence="3 4" key="1">
    <citation type="submission" date="2017-06" db="EMBL/GenBank/DDBJ databases">
        <title>the draft geome sequence of Illustriluteabacillus marina B3227.</title>
        <authorList>
            <person name="He R.-H."/>
            <person name="Du Z.-J."/>
        </authorList>
    </citation>
    <scope>NUCLEOTIDE SEQUENCE [LARGE SCALE GENOMIC DNA]</scope>
    <source>
        <strain evidence="3 4">B3227</strain>
    </source>
</reference>
<proteinExistence type="predicted"/>
<feature type="transmembrane region" description="Helical" evidence="1">
    <location>
        <begin position="81"/>
        <end position="98"/>
    </location>
</feature>
<accession>A0A2I0QXS2</accession>
<keyword evidence="1" id="KW-0472">Membrane</keyword>
<protein>
    <recommendedName>
        <fullName evidence="2">LiaI-LiaF-like transmembrane region domain-containing protein</fullName>
    </recommendedName>
</protein>
<feature type="transmembrane region" description="Helical" evidence="1">
    <location>
        <begin position="110"/>
        <end position="130"/>
    </location>
</feature>
<keyword evidence="1" id="KW-0812">Transmembrane</keyword>
<evidence type="ECO:0000313" key="4">
    <source>
        <dbReference type="Proteomes" id="UP000243524"/>
    </source>
</evidence>
<comment type="caution">
    <text evidence="3">The sequence shown here is derived from an EMBL/GenBank/DDBJ whole genome shotgun (WGS) entry which is preliminary data.</text>
</comment>
<dbReference type="EMBL" id="PJNH01000001">
    <property type="protein sequence ID" value="PKR79137.1"/>
    <property type="molecule type" value="Genomic_DNA"/>
</dbReference>
<sequence length="159" mass="18083">MKQQKTFVAILLIGLGLYFLLQQFSIPFLSQFDTWPSILIILGIAFLVNGYANKQHDSVFPGVILLGLGLHFHMLSHADRWIDHWGMYTLIVGLAFLVKAHKTNSGIFPGIILLIISFFAISSVAMPSWFKWFDVIFNTLEQFWPAILIIIGTVLLFKK</sequence>
<evidence type="ECO:0000313" key="3">
    <source>
        <dbReference type="EMBL" id="PKR79137.1"/>
    </source>
</evidence>
<dbReference type="RefSeq" id="WP_101330881.1">
    <property type="nucleotide sequence ID" value="NZ_PJNH01000001.1"/>
</dbReference>
<feature type="transmembrane region" description="Helical" evidence="1">
    <location>
        <begin position="59"/>
        <end position="75"/>
    </location>
</feature>
<feature type="transmembrane region" description="Helical" evidence="1">
    <location>
        <begin position="35"/>
        <end position="52"/>
    </location>
</feature>
<evidence type="ECO:0000256" key="1">
    <source>
        <dbReference type="SAM" id="Phobius"/>
    </source>
</evidence>
<keyword evidence="4" id="KW-1185">Reference proteome</keyword>
<feature type="transmembrane region" description="Helical" evidence="1">
    <location>
        <begin position="7"/>
        <end position="29"/>
    </location>
</feature>
<dbReference type="InterPro" id="IPR043726">
    <property type="entry name" value="LiaI-LiaF-like_TM1"/>
</dbReference>
<dbReference type="AlphaFoldDB" id="A0A2I0QXS2"/>